<dbReference type="AlphaFoldDB" id="A0AA84ZXL6"/>
<reference evidence="3" key="1">
    <citation type="submission" date="2023-11" db="UniProtKB">
        <authorList>
            <consortium name="WormBaseParasite"/>
        </authorList>
    </citation>
    <scope>IDENTIFICATION</scope>
</reference>
<sequence>MFHINCIVLTLLTVFLWQSDGINAKSSLNIHANEIDCDICMGVVSLGKLFLVSPIMDSLKKMLLEKLCSLPGIITKRCIHWGYHQFIETMQIFFTVFKKYISNINELSTKE</sequence>
<dbReference type="WBParaSite" id="SMRG1_53690.1">
    <property type="protein sequence ID" value="SMRG1_53690.1"/>
    <property type="gene ID" value="SMRG1_53690"/>
</dbReference>
<keyword evidence="1" id="KW-0732">Signal</keyword>
<proteinExistence type="predicted"/>
<organism evidence="2 3">
    <name type="scientific">Schistosoma margrebowiei</name>
    <dbReference type="NCBI Taxonomy" id="48269"/>
    <lineage>
        <taxon>Eukaryota</taxon>
        <taxon>Metazoa</taxon>
        <taxon>Spiralia</taxon>
        <taxon>Lophotrochozoa</taxon>
        <taxon>Platyhelminthes</taxon>
        <taxon>Trematoda</taxon>
        <taxon>Digenea</taxon>
        <taxon>Strigeidida</taxon>
        <taxon>Schistosomatoidea</taxon>
        <taxon>Schistosomatidae</taxon>
        <taxon>Schistosoma</taxon>
    </lineage>
</organism>
<feature type="signal peptide" evidence="1">
    <location>
        <begin position="1"/>
        <end position="21"/>
    </location>
</feature>
<evidence type="ECO:0000313" key="3">
    <source>
        <dbReference type="WBParaSite" id="SMRG1_53690.1"/>
    </source>
</evidence>
<feature type="chain" id="PRO_5041641729" description="Saposin B-type domain-containing protein" evidence="1">
    <location>
        <begin position="22"/>
        <end position="111"/>
    </location>
</feature>
<dbReference type="Proteomes" id="UP000050790">
    <property type="component" value="Unassembled WGS sequence"/>
</dbReference>
<evidence type="ECO:0000256" key="1">
    <source>
        <dbReference type="SAM" id="SignalP"/>
    </source>
</evidence>
<accession>A0AA84ZXL6</accession>
<protein>
    <recommendedName>
        <fullName evidence="4">Saposin B-type domain-containing protein</fullName>
    </recommendedName>
</protein>
<name>A0AA84ZXL6_9TREM</name>
<evidence type="ECO:0008006" key="4">
    <source>
        <dbReference type="Google" id="ProtNLM"/>
    </source>
</evidence>
<evidence type="ECO:0000313" key="2">
    <source>
        <dbReference type="Proteomes" id="UP000050790"/>
    </source>
</evidence>